<evidence type="ECO:0000259" key="2">
    <source>
        <dbReference type="Pfam" id="PF02470"/>
    </source>
</evidence>
<feature type="transmembrane region" description="Helical" evidence="1">
    <location>
        <begin position="12"/>
        <end position="30"/>
    </location>
</feature>
<evidence type="ECO:0000313" key="4">
    <source>
        <dbReference type="Proteomes" id="UP000222056"/>
    </source>
</evidence>
<protein>
    <submittedName>
        <fullName evidence="3">Phospholipid/cholesterol/gamma-HCH transport system substrate-binding protein</fullName>
    </submittedName>
</protein>
<organism evidence="3 4">
    <name type="scientific">Thermoleophilum album</name>
    <dbReference type="NCBI Taxonomy" id="29539"/>
    <lineage>
        <taxon>Bacteria</taxon>
        <taxon>Bacillati</taxon>
        <taxon>Actinomycetota</taxon>
        <taxon>Thermoleophilia</taxon>
        <taxon>Thermoleophilales</taxon>
        <taxon>Thermoleophilaceae</taxon>
        <taxon>Thermoleophilum</taxon>
    </lineage>
</organism>
<keyword evidence="4" id="KW-1185">Reference proteome</keyword>
<accession>A0A1H6FPV6</accession>
<reference evidence="4" key="1">
    <citation type="submission" date="2016-10" db="EMBL/GenBank/DDBJ databases">
        <authorList>
            <person name="Varghese N."/>
            <person name="Submissions S."/>
        </authorList>
    </citation>
    <scope>NUCLEOTIDE SEQUENCE [LARGE SCALE GENOMIC DNA]</scope>
    <source>
        <strain evidence="4">ATCC 35263</strain>
    </source>
</reference>
<dbReference type="InterPro" id="IPR003399">
    <property type="entry name" value="Mce/MlaD"/>
</dbReference>
<dbReference type="InterPro" id="IPR052336">
    <property type="entry name" value="MlaD_Phospholipid_Transporter"/>
</dbReference>
<dbReference type="Proteomes" id="UP000222056">
    <property type="component" value="Unassembled WGS sequence"/>
</dbReference>
<keyword evidence="1" id="KW-0812">Transmembrane</keyword>
<sequence length="444" mass="48474">MKSAIRKHLRDFVALIACAALALAVATYILSNQRFYLPSWVPVFGSDFYIVEAELPTGQALVPGQGQTVNIAGVPVGEIGRVRVEHGRAIVELKIRRKYAPVWRDASILLRPKTGLKDMYLSLDPGTPASGRLPQGARIPIRNTLPDVNLDEILAELDADARDYLRILVTAGGEAFARGGSVDRSAAELRAAFKRFAPTARDARRVVELLSERRRNIARVIHNFQLVSSALAERDRQLAELVESSNANFSAIAAEEASLRQALRLFPPALAQTERTLGKARVLADELGPALEELRPGARALAPALQAQRRLFRATTPTVRDELRPFARDVRPTVRALRDAAGTLGPSAPRLASSFSFLNRLLNGVAYNPPGSEEGYLFWAAWLNHNGVTLFGLQDAHGPLRRGMVLLNCQTRNVLDTIIRANVLLGTLSELLGAPQSSEICGVQ</sequence>
<feature type="domain" description="Mce/MlaD" evidence="2">
    <location>
        <begin position="50"/>
        <end position="126"/>
    </location>
</feature>
<dbReference type="PANTHER" id="PTHR33371:SF4">
    <property type="entry name" value="INTERMEMBRANE PHOSPHOLIPID TRANSPORT SYSTEM BINDING PROTEIN MLAD"/>
    <property type="match status" value="1"/>
</dbReference>
<gene>
    <name evidence="3" type="ORF">SAMN02745716_1001</name>
</gene>
<dbReference type="RefSeq" id="WP_093116759.1">
    <property type="nucleotide sequence ID" value="NZ_FNWJ01000001.1"/>
</dbReference>
<evidence type="ECO:0000256" key="1">
    <source>
        <dbReference type="SAM" id="Phobius"/>
    </source>
</evidence>
<dbReference type="EMBL" id="FNWJ01000001">
    <property type="protein sequence ID" value="SEH12158.1"/>
    <property type="molecule type" value="Genomic_DNA"/>
</dbReference>
<evidence type="ECO:0000313" key="3">
    <source>
        <dbReference type="EMBL" id="SEH12158.1"/>
    </source>
</evidence>
<keyword evidence="1" id="KW-0472">Membrane</keyword>
<dbReference type="AlphaFoldDB" id="A0A1H6FPV6"/>
<dbReference type="Pfam" id="PF02470">
    <property type="entry name" value="MlaD"/>
    <property type="match status" value="1"/>
</dbReference>
<dbReference type="PANTHER" id="PTHR33371">
    <property type="entry name" value="INTERMEMBRANE PHOSPHOLIPID TRANSPORT SYSTEM BINDING PROTEIN MLAD-RELATED"/>
    <property type="match status" value="1"/>
</dbReference>
<name>A0A1H6FPV6_THEAL</name>
<keyword evidence="1" id="KW-1133">Transmembrane helix</keyword>
<dbReference type="STRING" id="29539.SAMN02745716_1001"/>
<proteinExistence type="predicted"/>